<dbReference type="EMBL" id="VCDX01000003">
    <property type="protein sequence ID" value="TYL13956.1"/>
    <property type="molecule type" value="Genomic_DNA"/>
</dbReference>
<dbReference type="Gene3D" id="3.40.50.150">
    <property type="entry name" value="Vaccinia Virus protein VP39"/>
    <property type="match status" value="1"/>
</dbReference>
<evidence type="ECO:0000256" key="4">
    <source>
        <dbReference type="ARBA" id="ARBA00022679"/>
    </source>
</evidence>
<evidence type="ECO:0000256" key="2">
    <source>
        <dbReference type="ARBA" id="ARBA00022573"/>
    </source>
</evidence>
<dbReference type="EC" id="2.1.1.-" evidence="7"/>
<dbReference type="EC" id="2.1.1.196" evidence="8"/>
<evidence type="ECO:0000256" key="3">
    <source>
        <dbReference type="ARBA" id="ARBA00022603"/>
    </source>
</evidence>
<name>A0AAC9HHJ6_NEOTH</name>
<dbReference type="CDD" id="cd02440">
    <property type="entry name" value="AdoMet_MTases"/>
    <property type="match status" value="1"/>
</dbReference>
<keyword evidence="10" id="KW-1185">Reference proteome</keyword>
<proteinExistence type="predicted"/>
<dbReference type="AlphaFoldDB" id="A0AAC9HHJ6"/>
<sequence length="199" mass="21266">MAMTILDWPFITPGIPDAWFTRDRVPLTKEEIRVLTLAKARLGSGMTVYDIGAGTGSLAVEAARLVAPGQVLAVEVNPLACDLIRQNSERFNLGNLQVVAGEAPEVLAGLPAPDRVLIGGSGGRLKDILARCHNLLHPGGIIVINAITPETLTTALTFSQGRGYRVAALAASLARLEPAGRVHFWRSLNPVHIVQLIKE</sequence>
<reference evidence="7 9" key="1">
    <citation type="submission" date="2016-08" db="EMBL/GenBank/DDBJ databases">
        <title>Moorella thermoacetica DSM 103132.</title>
        <authorList>
            <person name="Jendresen C.B."/>
            <person name="Redl S.M."/>
            <person name="Jensen T.O."/>
            <person name="Nielsen A.T."/>
        </authorList>
    </citation>
    <scope>NUCLEOTIDE SEQUENCE [LARGE SCALE GENOMIC DNA]</scope>
    <source>
        <strain evidence="7 9">DSM 103132</strain>
    </source>
</reference>
<gene>
    <name evidence="7" type="primary">cbiT</name>
    <name evidence="7" type="ORF">Maut_01321</name>
    <name evidence="8" type="ORF">MTAT_13540</name>
</gene>
<evidence type="ECO:0000256" key="1">
    <source>
        <dbReference type="ARBA" id="ARBA00004953"/>
    </source>
</evidence>
<evidence type="ECO:0000313" key="7">
    <source>
        <dbReference type="EMBL" id="AOQ23771.1"/>
    </source>
</evidence>
<evidence type="ECO:0000256" key="5">
    <source>
        <dbReference type="ARBA" id="ARBA00022691"/>
    </source>
</evidence>
<comment type="pathway">
    <text evidence="1">Cofactor biosynthesis; adenosylcobalamin biosynthesis.</text>
</comment>
<reference evidence="8 10" key="2">
    <citation type="submission" date="2019-05" db="EMBL/GenBank/DDBJ databases">
        <title>Genome sequence of Moorella thermoacetica ATCC 33924.</title>
        <authorList>
            <person name="Poehlein A."/>
            <person name="Bengelsdorf F.R."/>
            <person name="Duerre P."/>
            <person name="Daniel R."/>
        </authorList>
    </citation>
    <scope>NUCLEOTIDE SEQUENCE [LARGE SCALE GENOMIC DNA]</scope>
    <source>
        <strain evidence="8 10">ATCC 33924</strain>
    </source>
</reference>
<keyword evidence="2" id="KW-0169">Cobalamin biosynthesis</keyword>
<dbReference type="PANTHER" id="PTHR43182:SF1">
    <property type="entry name" value="COBALT-PRECORRIN-7 C(5)-METHYLTRANSFERASE"/>
    <property type="match status" value="1"/>
</dbReference>
<keyword evidence="3 7" id="KW-0489">Methyltransferase</keyword>
<dbReference type="InterPro" id="IPR029063">
    <property type="entry name" value="SAM-dependent_MTases_sf"/>
</dbReference>
<dbReference type="Pfam" id="PF02475">
    <property type="entry name" value="TRM5-TYW2_MTfase"/>
    <property type="match status" value="1"/>
</dbReference>
<evidence type="ECO:0000313" key="8">
    <source>
        <dbReference type="EMBL" id="TYL13956.1"/>
    </source>
</evidence>
<dbReference type="SUPFAM" id="SSF53335">
    <property type="entry name" value="S-adenosyl-L-methionine-dependent methyltransferases"/>
    <property type="match status" value="1"/>
</dbReference>
<dbReference type="NCBIfam" id="TIGR02469">
    <property type="entry name" value="CbiT"/>
    <property type="match status" value="1"/>
</dbReference>
<evidence type="ECO:0000313" key="9">
    <source>
        <dbReference type="Proteomes" id="UP000094598"/>
    </source>
</evidence>
<dbReference type="EMBL" id="CP017019">
    <property type="protein sequence ID" value="AOQ23771.1"/>
    <property type="molecule type" value="Genomic_DNA"/>
</dbReference>
<evidence type="ECO:0000259" key="6">
    <source>
        <dbReference type="Pfam" id="PF02475"/>
    </source>
</evidence>
<dbReference type="GO" id="GO:0008276">
    <property type="term" value="F:protein methyltransferase activity"/>
    <property type="evidence" value="ECO:0007669"/>
    <property type="project" value="InterPro"/>
</dbReference>
<dbReference type="InterPro" id="IPR050714">
    <property type="entry name" value="Cobalamin_biosynth_MTase"/>
</dbReference>
<dbReference type="GO" id="GO:0009236">
    <property type="term" value="P:cobalamin biosynthetic process"/>
    <property type="evidence" value="ECO:0007669"/>
    <property type="project" value="UniProtKB-KW"/>
</dbReference>
<dbReference type="Proteomes" id="UP000322283">
    <property type="component" value="Unassembled WGS sequence"/>
</dbReference>
<protein>
    <submittedName>
        <fullName evidence="8">Cobalt-precorrin-6B C(15)-methyltransferase</fullName>
        <ecNumber evidence="8">2.1.1.196</ecNumber>
    </submittedName>
    <submittedName>
        <fullName evidence="7">Cobalt-precorrin-6Y C(15)-methyltransferase [decarboxylating]</fullName>
        <ecNumber evidence="7">2.1.1.-</ecNumber>
    </submittedName>
</protein>
<evidence type="ECO:0000313" key="10">
    <source>
        <dbReference type="Proteomes" id="UP000322283"/>
    </source>
</evidence>
<dbReference type="PANTHER" id="PTHR43182">
    <property type="entry name" value="COBALT-PRECORRIN-6B C(15)-METHYLTRANSFERASE (DECARBOXYLATING)"/>
    <property type="match status" value="1"/>
</dbReference>
<feature type="domain" description="TRM5/TYW2-like methyltransferase" evidence="6">
    <location>
        <begin position="43"/>
        <end position="153"/>
    </location>
</feature>
<dbReference type="GO" id="GO:0032259">
    <property type="term" value="P:methylation"/>
    <property type="evidence" value="ECO:0007669"/>
    <property type="project" value="UniProtKB-KW"/>
</dbReference>
<dbReference type="InterPro" id="IPR014008">
    <property type="entry name" value="Cbl_synth_MTase_CbiT"/>
</dbReference>
<accession>A0AAC9HHJ6</accession>
<dbReference type="InterPro" id="IPR056743">
    <property type="entry name" value="TRM5-TYW2-like_MTfase"/>
</dbReference>
<keyword evidence="5" id="KW-0949">S-adenosyl-L-methionine</keyword>
<keyword evidence="4 7" id="KW-0808">Transferase</keyword>
<organism evidence="7 9">
    <name type="scientific">Neomoorella thermoacetica</name>
    <name type="common">Clostridium thermoaceticum</name>
    <dbReference type="NCBI Taxonomy" id="1525"/>
    <lineage>
        <taxon>Bacteria</taxon>
        <taxon>Bacillati</taxon>
        <taxon>Bacillota</taxon>
        <taxon>Clostridia</taxon>
        <taxon>Neomoorellales</taxon>
        <taxon>Neomoorellaceae</taxon>
        <taxon>Neomoorella</taxon>
    </lineage>
</organism>
<dbReference type="Proteomes" id="UP000094598">
    <property type="component" value="Chromosome"/>
</dbReference>